<keyword evidence="2" id="KW-0732">Signal</keyword>
<protein>
    <submittedName>
        <fullName evidence="3">Uncharacterized protein</fullName>
    </submittedName>
</protein>
<evidence type="ECO:0000256" key="1">
    <source>
        <dbReference type="SAM" id="MobiDB-lite"/>
    </source>
</evidence>
<sequence length="182" mass="20744">MHRGNFAWLFLVVLVSAGLQLTTCGPVNTDKQQENELRKSNLPFVRQYEEAPRGDPGSFLDDTEVPDRMYKRIFYTGPKGRSSQGDTEIPDRLYKRIFYTGPKGLVDNQNPENQGSDSSKTRPMDEKKPLPGRFREFQTSDAEQKLKTLMALRDRAKAIHEDLAHSVLEQEALMENRRGTAA</sequence>
<accession>A0A2B4RTB3</accession>
<feature type="region of interest" description="Disordered" evidence="1">
    <location>
        <begin position="102"/>
        <end position="141"/>
    </location>
</feature>
<dbReference type="AlphaFoldDB" id="A0A2B4RTB3"/>
<evidence type="ECO:0000313" key="4">
    <source>
        <dbReference type="Proteomes" id="UP000225706"/>
    </source>
</evidence>
<evidence type="ECO:0000256" key="2">
    <source>
        <dbReference type="SAM" id="SignalP"/>
    </source>
</evidence>
<dbReference type="EMBL" id="LSMT01000355">
    <property type="protein sequence ID" value="PFX19558.1"/>
    <property type="molecule type" value="Genomic_DNA"/>
</dbReference>
<organism evidence="3 4">
    <name type="scientific">Stylophora pistillata</name>
    <name type="common">Smooth cauliflower coral</name>
    <dbReference type="NCBI Taxonomy" id="50429"/>
    <lineage>
        <taxon>Eukaryota</taxon>
        <taxon>Metazoa</taxon>
        <taxon>Cnidaria</taxon>
        <taxon>Anthozoa</taxon>
        <taxon>Hexacorallia</taxon>
        <taxon>Scleractinia</taxon>
        <taxon>Astrocoeniina</taxon>
        <taxon>Pocilloporidae</taxon>
        <taxon>Stylophora</taxon>
    </lineage>
</organism>
<gene>
    <name evidence="3" type="ORF">AWC38_SpisGene16030</name>
</gene>
<evidence type="ECO:0000313" key="3">
    <source>
        <dbReference type="EMBL" id="PFX19558.1"/>
    </source>
</evidence>
<feature type="compositionally biased region" description="Basic and acidic residues" evidence="1">
    <location>
        <begin position="119"/>
        <end position="141"/>
    </location>
</feature>
<proteinExistence type="predicted"/>
<dbReference type="OrthoDB" id="10362704at2759"/>
<dbReference type="Proteomes" id="UP000225706">
    <property type="component" value="Unassembled WGS sequence"/>
</dbReference>
<comment type="caution">
    <text evidence="3">The sequence shown here is derived from an EMBL/GenBank/DDBJ whole genome shotgun (WGS) entry which is preliminary data.</text>
</comment>
<keyword evidence="4" id="KW-1185">Reference proteome</keyword>
<reference evidence="4" key="1">
    <citation type="journal article" date="2017" name="bioRxiv">
        <title>Comparative analysis of the genomes of Stylophora pistillata and Acropora digitifera provides evidence for extensive differences between species of corals.</title>
        <authorList>
            <person name="Voolstra C.R."/>
            <person name="Li Y."/>
            <person name="Liew Y.J."/>
            <person name="Baumgarten S."/>
            <person name="Zoccola D."/>
            <person name="Flot J.-F."/>
            <person name="Tambutte S."/>
            <person name="Allemand D."/>
            <person name="Aranda M."/>
        </authorList>
    </citation>
    <scope>NUCLEOTIDE SEQUENCE [LARGE SCALE GENOMIC DNA]</scope>
</reference>
<feature type="chain" id="PRO_5012405773" evidence="2">
    <location>
        <begin position="25"/>
        <end position="182"/>
    </location>
</feature>
<feature type="compositionally biased region" description="Polar residues" evidence="1">
    <location>
        <begin position="107"/>
        <end position="118"/>
    </location>
</feature>
<name>A0A2B4RTB3_STYPI</name>
<feature type="signal peptide" evidence="2">
    <location>
        <begin position="1"/>
        <end position="24"/>
    </location>
</feature>